<sequence length="538" mass="61639">MKVKDSNQDDKHDKHARQNDKTSKVLSMGILLVVLCGFSFYLGGIFCSGKDGFVSIEEVVKSAESPKKTVSSPVQVKSVSFPQCSADLQDYTPCTDPQRWMKYGRHRLTFMERHCPPAFDRKECLVPPPDGYKEPIRWPKSKNECWYRNVPYDWINKQKSNQHWLRKEGEKFYFPGGGTMFPNGVSAYVDLMQNLIPGMKDGTVRTAIDTGCGVASWGGGIYLLEVHRILRPGGFWVLSGPPVNYENRWRGWNTTVEEQKSDYDKLQELLTSMCFKLYNKKDDIAVWQKSTDNNCYKQLDTLDSYPPKCDDGTEPDSAWYTPLRPCVVVPDPKNKKSTLKSIAKWPERLHVAPERVDDVRGGSDGAFKHDDSKWKSRVKHYKKLLPALGTNKIRNVMDMNTVYGGFAAALVEDPLWVMNVVSSYASNTLPVVFDRGLIGTFHDWCEAFSTYPRTYDLLHVDGLFTTESHRCEMKYVLLEMDRILRPNGYVIVRESSYYVDAIATLAKGMKWGCHKESTEYDIETEKVLICQKKLWYSN</sequence>
<evidence type="ECO:0000313" key="9">
    <source>
        <dbReference type="EMBL" id="KAI7743217.1"/>
    </source>
</evidence>
<comment type="subcellular location">
    <subcellularLocation>
        <location evidence="6">Endomembrane system</location>
        <topology evidence="6">Single-pass membrane protein</topology>
    </subcellularLocation>
    <subcellularLocation>
        <location evidence="1 7">Membrane</location>
        <topology evidence="1 7">Single-pass type II membrane protein</topology>
    </subcellularLocation>
</comment>
<keyword evidence="7" id="KW-0808">Transferase</keyword>
<comment type="similarity">
    <text evidence="2 7">Belongs to the methyltransferase superfamily.</text>
</comment>
<evidence type="ECO:0000256" key="8">
    <source>
        <dbReference type="SAM" id="MobiDB-lite"/>
    </source>
</evidence>
<dbReference type="PANTHER" id="PTHR10108:SF984">
    <property type="entry name" value="METHYLTRANSFERASE PMT21-RELATED"/>
    <property type="match status" value="1"/>
</dbReference>
<reference evidence="9" key="1">
    <citation type="submission" date="2022-06" db="EMBL/GenBank/DDBJ databases">
        <title>Uncovering the hologenomic basis of an extraordinary plant invasion.</title>
        <authorList>
            <person name="Bieker V.C."/>
            <person name="Martin M.D."/>
            <person name="Gilbert T."/>
            <person name="Hodgins K."/>
            <person name="Battlay P."/>
            <person name="Petersen B."/>
            <person name="Wilson J."/>
        </authorList>
    </citation>
    <scope>NUCLEOTIDE SEQUENCE</scope>
    <source>
        <strain evidence="9">AA19_3_7</strain>
        <tissue evidence="9">Leaf</tissue>
    </source>
</reference>
<proteinExistence type="inferred from homology"/>
<dbReference type="Proteomes" id="UP001206925">
    <property type="component" value="Unassembled WGS sequence"/>
</dbReference>
<dbReference type="PANTHER" id="PTHR10108">
    <property type="entry name" value="SAM-DEPENDENT METHYLTRANSFERASE"/>
    <property type="match status" value="1"/>
</dbReference>
<keyword evidence="5 7" id="KW-0325">Glycoprotein</keyword>
<dbReference type="EC" id="2.1.1.-" evidence="7"/>
<dbReference type="InterPro" id="IPR004159">
    <property type="entry name" value="Put_SAM_MeTrfase"/>
</dbReference>
<keyword evidence="7" id="KW-0472">Membrane</keyword>
<evidence type="ECO:0000256" key="6">
    <source>
        <dbReference type="ARBA" id="ARBA00037847"/>
    </source>
</evidence>
<dbReference type="AlphaFoldDB" id="A0AAD5GHX8"/>
<protein>
    <recommendedName>
        <fullName evidence="7">Methyltransferase</fullName>
        <ecNumber evidence="7">2.1.1.-</ecNumber>
    </recommendedName>
</protein>
<dbReference type="GO" id="GO:0005802">
    <property type="term" value="C:trans-Golgi network"/>
    <property type="evidence" value="ECO:0007669"/>
    <property type="project" value="TreeGrafter"/>
</dbReference>
<dbReference type="GO" id="GO:0016020">
    <property type="term" value="C:membrane"/>
    <property type="evidence" value="ECO:0007669"/>
    <property type="project" value="UniProtKB-SubCell"/>
</dbReference>
<feature type="region of interest" description="Disordered" evidence="8">
    <location>
        <begin position="1"/>
        <end position="20"/>
    </location>
</feature>
<keyword evidence="4 7" id="KW-0735">Signal-anchor</keyword>
<keyword evidence="7" id="KW-0812">Transmembrane</keyword>
<evidence type="ECO:0000313" key="10">
    <source>
        <dbReference type="Proteomes" id="UP001206925"/>
    </source>
</evidence>
<keyword evidence="7" id="KW-1133">Transmembrane helix</keyword>
<dbReference type="Pfam" id="PF03141">
    <property type="entry name" value="Methyltransf_29"/>
    <property type="match status" value="1"/>
</dbReference>
<keyword evidence="10" id="KW-1185">Reference proteome</keyword>
<organism evidence="9 10">
    <name type="scientific">Ambrosia artemisiifolia</name>
    <name type="common">Common ragweed</name>
    <dbReference type="NCBI Taxonomy" id="4212"/>
    <lineage>
        <taxon>Eukaryota</taxon>
        <taxon>Viridiplantae</taxon>
        <taxon>Streptophyta</taxon>
        <taxon>Embryophyta</taxon>
        <taxon>Tracheophyta</taxon>
        <taxon>Spermatophyta</taxon>
        <taxon>Magnoliopsida</taxon>
        <taxon>eudicotyledons</taxon>
        <taxon>Gunneridae</taxon>
        <taxon>Pentapetalae</taxon>
        <taxon>asterids</taxon>
        <taxon>campanulids</taxon>
        <taxon>Asterales</taxon>
        <taxon>Asteraceae</taxon>
        <taxon>Asteroideae</taxon>
        <taxon>Heliantheae alliance</taxon>
        <taxon>Heliantheae</taxon>
        <taxon>Ambrosia</taxon>
    </lineage>
</organism>
<name>A0AAD5GHX8_AMBAR</name>
<dbReference type="EMBL" id="JAMZMK010007772">
    <property type="protein sequence ID" value="KAI7743217.1"/>
    <property type="molecule type" value="Genomic_DNA"/>
</dbReference>
<evidence type="ECO:0000256" key="7">
    <source>
        <dbReference type="RuleBase" id="RU366043"/>
    </source>
</evidence>
<dbReference type="GO" id="GO:0005768">
    <property type="term" value="C:endosome"/>
    <property type="evidence" value="ECO:0007669"/>
    <property type="project" value="TreeGrafter"/>
</dbReference>
<keyword evidence="3 7" id="KW-0489">Methyltransferase</keyword>
<evidence type="ECO:0000256" key="1">
    <source>
        <dbReference type="ARBA" id="ARBA00004606"/>
    </source>
</evidence>
<gene>
    <name evidence="9" type="ORF">M8C21_019738</name>
</gene>
<evidence type="ECO:0000256" key="4">
    <source>
        <dbReference type="ARBA" id="ARBA00022968"/>
    </source>
</evidence>
<dbReference type="GO" id="GO:0032259">
    <property type="term" value="P:methylation"/>
    <property type="evidence" value="ECO:0007669"/>
    <property type="project" value="UniProtKB-KW"/>
</dbReference>
<dbReference type="InterPro" id="IPR029063">
    <property type="entry name" value="SAM-dependent_MTases_sf"/>
</dbReference>
<evidence type="ECO:0000256" key="3">
    <source>
        <dbReference type="ARBA" id="ARBA00022603"/>
    </source>
</evidence>
<comment type="caution">
    <text evidence="9">The sequence shown here is derived from an EMBL/GenBank/DDBJ whole genome shotgun (WGS) entry which is preliminary data.</text>
</comment>
<accession>A0AAD5GHX8</accession>
<dbReference type="SUPFAM" id="SSF53335">
    <property type="entry name" value="S-adenosyl-L-methionine-dependent methyltransferases"/>
    <property type="match status" value="2"/>
</dbReference>
<dbReference type="GO" id="GO:0008168">
    <property type="term" value="F:methyltransferase activity"/>
    <property type="evidence" value="ECO:0007669"/>
    <property type="project" value="UniProtKB-UniRule"/>
</dbReference>
<evidence type="ECO:0000256" key="5">
    <source>
        <dbReference type="ARBA" id="ARBA00023180"/>
    </source>
</evidence>
<feature type="transmembrane region" description="Helical" evidence="7">
    <location>
        <begin position="25"/>
        <end position="46"/>
    </location>
</feature>
<evidence type="ECO:0000256" key="2">
    <source>
        <dbReference type="ARBA" id="ARBA00008361"/>
    </source>
</evidence>